<evidence type="ECO:0000313" key="2">
    <source>
        <dbReference type="Proteomes" id="UP000000547"/>
    </source>
</evidence>
<evidence type="ECO:0000313" key="1">
    <source>
        <dbReference type="EMBL" id="AAZ24109.1"/>
    </source>
</evidence>
<gene>
    <name evidence="1" type="ordered locus">CPS_1644</name>
</gene>
<dbReference type="KEGG" id="cps:CPS_1644"/>
<reference evidence="1" key="1">
    <citation type="journal article" date="2005" name="Proc. Natl. Acad. Sci. U.S.A.">
        <title>The psychrophilic lifestyle as revealed by the genome sequence of Colwellia psychrerythraea 34H through genomic and proteomic analyses.</title>
        <authorList>
            <person name="Methe B.A."/>
            <person name="Nelson K.E."/>
            <person name="Deming J.W."/>
            <person name="Momen B."/>
            <person name="Melamud E."/>
            <person name="Zhang X."/>
            <person name="Moult J."/>
            <person name="Madupu R."/>
            <person name="Nelson W.C."/>
            <person name="Dodson R.J."/>
            <person name="Brinkac L.M."/>
            <person name="Daugherty S.C."/>
            <person name="Durkin A.S."/>
            <person name="DeBoy R.T."/>
            <person name="Kolonay J.F."/>
            <person name="Sullivan S.A."/>
            <person name="Zhou L."/>
            <person name="Davidsen T.M."/>
            <person name="Wu M."/>
            <person name="Huston A.L."/>
            <person name="Lewis M."/>
            <person name="Weaver B."/>
            <person name="Weidman J.F."/>
            <person name="Khouri H."/>
            <person name="Utterback T.R."/>
            <person name="Feldblyum T.V."/>
            <person name="Fraser C.M."/>
        </authorList>
    </citation>
    <scope>NUCLEOTIDE SEQUENCE [LARGE SCALE GENOMIC DNA]</scope>
    <source>
        <strain evidence="1">34H</strain>
    </source>
</reference>
<dbReference type="HOGENOM" id="CLU_3116745_0_0_6"/>
<name>Q484Y3_COLP3</name>
<dbReference type="Proteomes" id="UP000000547">
    <property type="component" value="Chromosome"/>
</dbReference>
<sequence>MAKSFRLMSGMRTKKKLTPNHFMICLNHFLRLTNTTKADIMRELELMRLD</sequence>
<accession>Q484Y3</accession>
<protein>
    <submittedName>
        <fullName evidence="1">Uncharacterized protein</fullName>
    </submittedName>
</protein>
<proteinExistence type="predicted"/>
<dbReference type="EMBL" id="CP000083">
    <property type="protein sequence ID" value="AAZ24109.1"/>
    <property type="molecule type" value="Genomic_DNA"/>
</dbReference>
<organism evidence="1 2">
    <name type="scientific">Colwellia psychrerythraea (strain 34H / ATCC BAA-681)</name>
    <name type="common">Vibrio psychroerythus</name>
    <dbReference type="NCBI Taxonomy" id="167879"/>
    <lineage>
        <taxon>Bacteria</taxon>
        <taxon>Pseudomonadati</taxon>
        <taxon>Pseudomonadota</taxon>
        <taxon>Gammaproteobacteria</taxon>
        <taxon>Alteromonadales</taxon>
        <taxon>Colwelliaceae</taxon>
        <taxon>Colwellia</taxon>
    </lineage>
</organism>
<dbReference type="AlphaFoldDB" id="Q484Y3"/>